<evidence type="ECO:0000256" key="9">
    <source>
        <dbReference type="PROSITE-ProRule" id="PRU00175"/>
    </source>
</evidence>
<dbReference type="AlphaFoldDB" id="A0A6P6V646"/>
<evidence type="ECO:0000256" key="6">
    <source>
        <dbReference type="ARBA" id="ARBA00022989"/>
    </source>
</evidence>
<evidence type="ECO:0000256" key="8">
    <source>
        <dbReference type="ARBA" id="ARBA00024209"/>
    </source>
</evidence>
<evidence type="ECO:0000256" key="4">
    <source>
        <dbReference type="ARBA" id="ARBA00022771"/>
    </source>
</evidence>
<dbReference type="PANTHER" id="PTHR46539:SF2">
    <property type="entry name" value="RING-H2 FINGER PROTEIN ATL43"/>
    <property type="match status" value="1"/>
</dbReference>
<proteinExistence type="inferred from homology"/>
<evidence type="ECO:0000313" key="12">
    <source>
        <dbReference type="Proteomes" id="UP001652660"/>
    </source>
</evidence>
<protein>
    <recommendedName>
        <fullName evidence="11">RING-type domain-containing protein</fullName>
    </recommendedName>
</protein>
<gene>
    <name evidence="13" type="primary">LOC113717734</name>
</gene>
<reference evidence="13" key="2">
    <citation type="submission" date="2025-08" db="UniProtKB">
        <authorList>
            <consortium name="RefSeq"/>
        </authorList>
    </citation>
    <scope>IDENTIFICATION</scope>
    <source>
        <tissue evidence="13">Leaves</tissue>
    </source>
</reference>
<keyword evidence="3" id="KW-0479">Metal-binding</keyword>
<organism evidence="12 13">
    <name type="scientific">Coffea arabica</name>
    <name type="common">Arabian coffee</name>
    <dbReference type="NCBI Taxonomy" id="13443"/>
    <lineage>
        <taxon>Eukaryota</taxon>
        <taxon>Viridiplantae</taxon>
        <taxon>Streptophyta</taxon>
        <taxon>Embryophyta</taxon>
        <taxon>Tracheophyta</taxon>
        <taxon>Spermatophyta</taxon>
        <taxon>Magnoliopsida</taxon>
        <taxon>eudicotyledons</taxon>
        <taxon>Gunneridae</taxon>
        <taxon>Pentapetalae</taxon>
        <taxon>asterids</taxon>
        <taxon>lamiids</taxon>
        <taxon>Gentianales</taxon>
        <taxon>Rubiaceae</taxon>
        <taxon>Ixoroideae</taxon>
        <taxon>Gardenieae complex</taxon>
        <taxon>Bertiereae - Coffeeae clade</taxon>
        <taxon>Coffeeae</taxon>
        <taxon>Coffea</taxon>
    </lineage>
</organism>
<evidence type="ECO:0000256" key="3">
    <source>
        <dbReference type="ARBA" id="ARBA00022723"/>
    </source>
</evidence>
<dbReference type="GO" id="GO:0016567">
    <property type="term" value="P:protein ubiquitination"/>
    <property type="evidence" value="ECO:0007669"/>
    <property type="project" value="UniProtKB-UniPathway"/>
</dbReference>
<evidence type="ECO:0000256" key="5">
    <source>
        <dbReference type="ARBA" id="ARBA00022833"/>
    </source>
</evidence>
<keyword evidence="5" id="KW-0862">Zinc</keyword>
<evidence type="ECO:0000256" key="10">
    <source>
        <dbReference type="SAM" id="MobiDB-lite"/>
    </source>
</evidence>
<keyword evidence="7" id="KW-0472">Membrane</keyword>
<dbReference type="UniPathway" id="UPA00143"/>
<evidence type="ECO:0000256" key="2">
    <source>
        <dbReference type="ARBA" id="ARBA00022692"/>
    </source>
</evidence>
<accession>A0A6P6V646</accession>
<dbReference type="Pfam" id="PF13639">
    <property type="entry name" value="zf-RING_2"/>
    <property type="match status" value="1"/>
</dbReference>
<evidence type="ECO:0000256" key="1">
    <source>
        <dbReference type="ARBA" id="ARBA00004370"/>
    </source>
</evidence>
<keyword evidence="2" id="KW-0812">Transmembrane</keyword>
<dbReference type="SUPFAM" id="SSF57850">
    <property type="entry name" value="RING/U-box"/>
    <property type="match status" value="1"/>
</dbReference>
<dbReference type="GO" id="GO:0016020">
    <property type="term" value="C:membrane"/>
    <property type="evidence" value="ECO:0007669"/>
    <property type="project" value="UniProtKB-SubCell"/>
</dbReference>
<dbReference type="SMART" id="SM00184">
    <property type="entry name" value="RING"/>
    <property type="match status" value="1"/>
</dbReference>
<dbReference type="RefSeq" id="XP_027098333.1">
    <property type="nucleotide sequence ID" value="XM_027242532.2"/>
</dbReference>
<evidence type="ECO:0000313" key="13">
    <source>
        <dbReference type="RefSeq" id="XP_027098333.1"/>
    </source>
</evidence>
<comment type="similarity">
    <text evidence="8">Belongs to the RING-type zinc finger family. ATL subfamily.</text>
</comment>
<evidence type="ECO:0000256" key="7">
    <source>
        <dbReference type="ARBA" id="ARBA00023136"/>
    </source>
</evidence>
<dbReference type="GO" id="GO:0008270">
    <property type="term" value="F:zinc ion binding"/>
    <property type="evidence" value="ECO:0007669"/>
    <property type="project" value="UniProtKB-KW"/>
</dbReference>
<name>A0A6P6V646_COFAR</name>
<dbReference type="Proteomes" id="UP001652660">
    <property type="component" value="Chromosome 11e"/>
</dbReference>
<keyword evidence="4 9" id="KW-0863">Zinc-finger</keyword>
<dbReference type="PANTHER" id="PTHR46539">
    <property type="entry name" value="E3 UBIQUITIN-PROTEIN LIGASE ATL42"/>
    <property type="match status" value="1"/>
</dbReference>
<evidence type="ECO:0000259" key="11">
    <source>
        <dbReference type="PROSITE" id="PS50089"/>
    </source>
</evidence>
<dbReference type="GeneID" id="113717734"/>
<dbReference type="InterPro" id="IPR013083">
    <property type="entry name" value="Znf_RING/FYVE/PHD"/>
</dbReference>
<dbReference type="InterPro" id="IPR001841">
    <property type="entry name" value="Znf_RING"/>
</dbReference>
<reference evidence="12" key="1">
    <citation type="journal article" date="2025" name="Foods">
        <title>Unveiling the Microbial Signatures of Arabica Coffee Cherries: Insights into Ripeness Specific Diversity, Functional Traits, and Implications for Quality and Safety.</title>
        <authorList>
            <consortium name="RefSeq"/>
            <person name="Tenea G.N."/>
            <person name="Cifuentes V."/>
            <person name="Reyes P."/>
            <person name="Cevallos-Vallejos M."/>
        </authorList>
    </citation>
    <scope>NUCLEOTIDE SEQUENCE [LARGE SCALE GENOMIC DNA]</scope>
</reference>
<dbReference type="OrthoDB" id="8062037at2759"/>
<comment type="subcellular location">
    <subcellularLocation>
        <location evidence="1">Membrane</location>
    </subcellularLocation>
</comment>
<sequence>MAERTWMSGISERAFFSEEAVLTMRRKMRAVSLLAGLPIVCLLDNFQNSNSLEGFQLANNSGSSSSTTDSSTDNDDNLRTMTATSGKGQHMKTEEDQDQNHEGVQCVICLYNICKGEKYRVLEECSHGFHVDCIDAWLLQNSTCPLCRCLVAYTPAGEKQQQQLSGRNRNDVQEAYYEAAIASILCFLDHLWTWFLNPLGLDQSCQDYHAYL</sequence>
<keyword evidence="12" id="KW-1185">Reference proteome</keyword>
<feature type="compositionally biased region" description="Low complexity" evidence="10">
    <location>
        <begin position="59"/>
        <end position="71"/>
    </location>
</feature>
<keyword evidence="6" id="KW-1133">Transmembrane helix</keyword>
<feature type="region of interest" description="Disordered" evidence="10">
    <location>
        <begin position="59"/>
        <end position="96"/>
    </location>
</feature>
<dbReference type="Gene3D" id="3.30.40.10">
    <property type="entry name" value="Zinc/RING finger domain, C3HC4 (zinc finger)"/>
    <property type="match status" value="1"/>
</dbReference>
<feature type="domain" description="RING-type" evidence="11">
    <location>
        <begin position="106"/>
        <end position="148"/>
    </location>
</feature>
<dbReference type="PROSITE" id="PS50089">
    <property type="entry name" value="ZF_RING_2"/>
    <property type="match status" value="1"/>
</dbReference>